<dbReference type="GO" id="GO:0005524">
    <property type="term" value="F:ATP binding"/>
    <property type="evidence" value="ECO:0007669"/>
    <property type="project" value="UniProtKB-UniRule"/>
</dbReference>
<evidence type="ECO:0000256" key="2">
    <source>
        <dbReference type="ARBA" id="ARBA00022598"/>
    </source>
</evidence>
<dbReference type="InterPro" id="IPR035911">
    <property type="entry name" value="MurE/MurF_N"/>
</dbReference>
<dbReference type="GO" id="GO:0009252">
    <property type="term" value="P:peptidoglycan biosynthetic process"/>
    <property type="evidence" value="ECO:0007669"/>
    <property type="project" value="UniProtKB-UniRule"/>
</dbReference>
<dbReference type="InterPro" id="IPR051046">
    <property type="entry name" value="MurCDEF_CellWall_CoF430Synth"/>
</dbReference>
<sequence>MIKKTVQEIARMAGGELIGCDDPAAFVCGVSIDSRTLNEHTLYIPMIGAHVDGHQFVEQVPGVSLWQRDHTPLPAHRPLILVNDTEKALQALAASYMDTLSCKVIGITGSNGKTGTKDIFCSVFAQAKKTQKTQGNRNNELGVPLTILELDEDCEIAVIEMGVENPGDIDFLATMVRPDIAVITNIGSAHMENLGSKMGIARAKCEILKNLKPGGLFLYNSDSPEIAAVMADMEIDPSKRIVSFGTDGMISLTSPVETRKNGISFTCSALQERVFMNTLGTFQAFNALPAIYAAKDAGLSETQILYGLSHLEMTKMRTQLIEVGKAVILDDTYKSNPESAQAAIDTLMTLPTAKHYAFLSDMLDLGDNEKRLHEIIGEYALEKGLNGVYCVGERSQATAEAAGKIGHWYASKEAAVNDLLPLLDTDCALLVKGSRAMKMDEAVQMLREVEV</sequence>
<evidence type="ECO:0000256" key="3">
    <source>
        <dbReference type="ARBA" id="ARBA00022618"/>
    </source>
</evidence>
<keyword evidence="2 10" id="KW-0436">Ligase</keyword>
<protein>
    <recommendedName>
        <fullName evidence="10 11">UDP-N-acetylmuramoyl-tripeptide--D-alanyl-D-alanine ligase</fullName>
        <ecNumber evidence="10 11">6.3.2.10</ecNumber>
    </recommendedName>
    <alternativeName>
        <fullName evidence="10">D-alanyl-D-alanine-adding enzyme</fullName>
    </alternativeName>
</protein>
<dbReference type="InterPro" id="IPR005863">
    <property type="entry name" value="UDP-N-AcMur_synth"/>
</dbReference>
<evidence type="ECO:0000256" key="6">
    <source>
        <dbReference type="ARBA" id="ARBA00022960"/>
    </source>
</evidence>
<dbReference type="GO" id="GO:0051301">
    <property type="term" value="P:cell division"/>
    <property type="evidence" value="ECO:0007669"/>
    <property type="project" value="UniProtKB-KW"/>
</dbReference>
<keyword evidence="5 10" id="KW-0067">ATP-binding</keyword>
<proteinExistence type="inferred from homology"/>
<dbReference type="InterPro" id="IPR036615">
    <property type="entry name" value="Mur_ligase_C_dom_sf"/>
</dbReference>
<comment type="subcellular location">
    <subcellularLocation>
        <location evidence="10 11">Cytoplasm</location>
    </subcellularLocation>
</comment>
<dbReference type="SUPFAM" id="SSF53244">
    <property type="entry name" value="MurD-like peptide ligases, peptide-binding domain"/>
    <property type="match status" value="1"/>
</dbReference>
<dbReference type="InterPro" id="IPR004101">
    <property type="entry name" value="Mur_ligase_C"/>
</dbReference>
<evidence type="ECO:0000256" key="9">
    <source>
        <dbReference type="ARBA" id="ARBA00023316"/>
    </source>
</evidence>
<dbReference type="PANTHER" id="PTHR43024:SF1">
    <property type="entry name" value="UDP-N-ACETYLMURAMOYL-TRIPEPTIDE--D-ALANYL-D-ALANINE LIGASE"/>
    <property type="match status" value="1"/>
</dbReference>
<keyword evidence="3 10" id="KW-0132">Cell division</keyword>
<comment type="function">
    <text evidence="10 11">Involved in cell wall formation. Catalyzes the final step in the synthesis of UDP-N-acetylmuramoyl-pentapeptide, the precursor of murein.</text>
</comment>
<dbReference type="RefSeq" id="WP_183328761.1">
    <property type="nucleotide sequence ID" value="NZ_JACHHK010000005.1"/>
</dbReference>
<dbReference type="Gene3D" id="3.40.1190.10">
    <property type="entry name" value="Mur-like, catalytic domain"/>
    <property type="match status" value="1"/>
</dbReference>
<evidence type="ECO:0000313" key="14">
    <source>
        <dbReference type="EMBL" id="MBB5183470.1"/>
    </source>
</evidence>
<comment type="caution">
    <text evidence="14">The sequence shown here is derived from an EMBL/GenBank/DDBJ whole genome shotgun (WGS) entry which is preliminary data.</text>
</comment>
<dbReference type="Proteomes" id="UP000539953">
    <property type="component" value="Unassembled WGS sequence"/>
</dbReference>
<dbReference type="Gene3D" id="3.90.190.20">
    <property type="entry name" value="Mur ligase, C-terminal domain"/>
    <property type="match status" value="1"/>
</dbReference>
<organism evidence="14 15">
    <name type="scientific">Catenisphaera adipataccumulans</name>
    <dbReference type="NCBI Taxonomy" id="700500"/>
    <lineage>
        <taxon>Bacteria</taxon>
        <taxon>Bacillati</taxon>
        <taxon>Bacillota</taxon>
        <taxon>Erysipelotrichia</taxon>
        <taxon>Erysipelotrichales</taxon>
        <taxon>Erysipelotrichaceae</taxon>
        <taxon>Catenisphaera</taxon>
    </lineage>
</organism>
<evidence type="ECO:0000256" key="4">
    <source>
        <dbReference type="ARBA" id="ARBA00022741"/>
    </source>
</evidence>
<keyword evidence="1 10" id="KW-0963">Cytoplasm</keyword>
<keyword evidence="9 10" id="KW-0961">Cell wall biogenesis/degradation</keyword>
<dbReference type="InterPro" id="IPR036565">
    <property type="entry name" value="Mur-like_cat_sf"/>
</dbReference>
<keyword evidence="6 10" id="KW-0133">Cell shape</keyword>
<dbReference type="NCBIfam" id="TIGR01143">
    <property type="entry name" value="murF"/>
    <property type="match status" value="1"/>
</dbReference>
<evidence type="ECO:0000256" key="11">
    <source>
        <dbReference type="RuleBase" id="RU004136"/>
    </source>
</evidence>
<dbReference type="PANTHER" id="PTHR43024">
    <property type="entry name" value="UDP-N-ACETYLMURAMOYL-TRIPEPTIDE--D-ALANYL-D-ALANINE LIGASE"/>
    <property type="match status" value="1"/>
</dbReference>
<evidence type="ECO:0000259" key="12">
    <source>
        <dbReference type="Pfam" id="PF02875"/>
    </source>
</evidence>
<evidence type="ECO:0000256" key="1">
    <source>
        <dbReference type="ARBA" id="ARBA00022490"/>
    </source>
</evidence>
<dbReference type="AlphaFoldDB" id="A0A7W8D0U5"/>
<dbReference type="EMBL" id="JACHHK010000005">
    <property type="protein sequence ID" value="MBB5183470.1"/>
    <property type="molecule type" value="Genomic_DNA"/>
</dbReference>
<dbReference type="Pfam" id="PF08245">
    <property type="entry name" value="Mur_ligase_M"/>
    <property type="match status" value="1"/>
</dbReference>
<dbReference type="Gene3D" id="3.40.1390.10">
    <property type="entry name" value="MurE/MurF, N-terminal domain"/>
    <property type="match status" value="1"/>
</dbReference>
<evidence type="ECO:0000259" key="13">
    <source>
        <dbReference type="Pfam" id="PF08245"/>
    </source>
</evidence>
<dbReference type="HAMAP" id="MF_02019">
    <property type="entry name" value="MurF"/>
    <property type="match status" value="1"/>
</dbReference>
<dbReference type="GO" id="GO:0008360">
    <property type="term" value="P:regulation of cell shape"/>
    <property type="evidence" value="ECO:0007669"/>
    <property type="project" value="UniProtKB-KW"/>
</dbReference>
<comment type="catalytic activity">
    <reaction evidence="10 11">
        <text>D-alanyl-D-alanine + UDP-N-acetyl-alpha-D-muramoyl-L-alanyl-gamma-D-glutamyl-meso-2,6-diaminopimelate + ATP = UDP-N-acetyl-alpha-D-muramoyl-L-alanyl-gamma-D-glutamyl-meso-2,6-diaminopimeloyl-D-alanyl-D-alanine + ADP + phosphate + H(+)</text>
        <dbReference type="Rhea" id="RHEA:28374"/>
        <dbReference type="ChEBI" id="CHEBI:15378"/>
        <dbReference type="ChEBI" id="CHEBI:30616"/>
        <dbReference type="ChEBI" id="CHEBI:43474"/>
        <dbReference type="ChEBI" id="CHEBI:57822"/>
        <dbReference type="ChEBI" id="CHEBI:61386"/>
        <dbReference type="ChEBI" id="CHEBI:83905"/>
        <dbReference type="ChEBI" id="CHEBI:456216"/>
        <dbReference type="EC" id="6.3.2.10"/>
    </reaction>
</comment>
<comment type="pathway">
    <text evidence="10 11">Cell wall biogenesis; peptidoglycan biosynthesis.</text>
</comment>
<dbReference type="InterPro" id="IPR013221">
    <property type="entry name" value="Mur_ligase_cen"/>
</dbReference>
<evidence type="ECO:0000313" key="15">
    <source>
        <dbReference type="Proteomes" id="UP000539953"/>
    </source>
</evidence>
<dbReference type="SUPFAM" id="SSF53623">
    <property type="entry name" value="MurD-like peptide ligases, catalytic domain"/>
    <property type="match status" value="1"/>
</dbReference>
<evidence type="ECO:0000256" key="7">
    <source>
        <dbReference type="ARBA" id="ARBA00022984"/>
    </source>
</evidence>
<gene>
    <name evidence="10" type="primary">murF</name>
    <name evidence="14" type="ORF">HNQ47_001492</name>
</gene>
<dbReference type="SUPFAM" id="SSF63418">
    <property type="entry name" value="MurE/MurF N-terminal domain"/>
    <property type="match status" value="1"/>
</dbReference>
<dbReference type="GO" id="GO:0005737">
    <property type="term" value="C:cytoplasm"/>
    <property type="evidence" value="ECO:0007669"/>
    <property type="project" value="UniProtKB-SubCell"/>
</dbReference>
<keyword evidence="7 10" id="KW-0573">Peptidoglycan synthesis</keyword>
<feature type="domain" description="Mur ligase central" evidence="13">
    <location>
        <begin position="107"/>
        <end position="294"/>
    </location>
</feature>
<keyword evidence="15" id="KW-1185">Reference proteome</keyword>
<comment type="caution">
    <text evidence="10">Lacks conserved residue(s) required for the propagation of feature annotation.</text>
</comment>
<accession>A0A7W8D0U5</accession>
<evidence type="ECO:0000256" key="10">
    <source>
        <dbReference type="HAMAP-Rule" id="MF_02019"/>
    </source>
</evidence>
<dbReference type="Pfam" id="PF02875">
    <property type="entry name" value="Mur_ligase_C"/>
    <property type="match status" value="1"/>
</dbReference>
<reference evidence="14 15" key="1">
    <citation type="submission" date="2020-08" db="EMBL/GenBank/DDBJ databases">
        <title>Genomic Encyclopedia of Type Strains, Phase IV (KMG-IV): sequencing the most valuable type-strain genomes for metagenomic binning, comparative biology and taxonomic classification.</title>
        <authorList>
            <person name="Goeker M."/>
        </authorList>
    </citation>
    <scope>NUCLEOTIDE SEQUENCE [LARGE SCALE GENOMIC DNA]</scope>
    <source>
        <strain evidence="14 15">DSM 25799</strain>
    </source>
</reference>
<dbReference type="UniPathway" id="UPA00219"/>
<dbReference type="EC" id="6.3.2.10" evidence="10 11"/>
<evidence type="ECO:0000256" key="5">
    <source>
        <dbReference type="ARBA" id="ARBA00022840"/>
    </source>
</evidence>
<dbReference type="GO" id="GO:0071555">
    <property type="term" value="P:cell wall organization"/>
    <property type="evidence" value="ECO:0007669"/>
    <property type="project" value="UniProtKB-KW"/>
</dbReference>
<evidence type="ECO:0000256" key="8">
    <source>
        <dbReference type="ARBA" id="ARBA00023306"/>
    </source>
</evidence>
<feature type="domain" description="Mur ligase C-terminal" evidence="12">
    <location>
        <begin position="316"/>
        <end position="435"/>
    </location>
</feature>
<keyword evidence="4 10" id="KW-0547">Nucleotide-binding</keyword>
<comment type="similarity">
    <text evidence="10">Belongs to the MurCDEF family. MurF subfamily.</text>
</comment>
<keyword evidence="8 10" id="KW-0131">Cell cycle</keyword>
<dbReference type="GO" id="GO:0047480">
    <property type="term" value="F:UDP-N-acetylmuramoyl-tripeptide-D-alanyl-D-alanine ligase activity"/>
    <property type="evidence" value="ECO:0007669"/>
    <property type="project" value="UniProtKB-UniRule"/>
</dbReference>
<name>A0A7W8D0U5_9FIRM</name>